<proteinExistence type="predicted"/>
<dbReference type="Proteomes" id="UP000471447">
    <property type="component" value="Unassembled WGS sequence"/>
</dbReference>
<reference evidence="1 2" key="1">
    <citation type="journal article" date="2019" name="Nat. Med.">
        <title>A library of human gut bacterial isolates paired with longitudinal multiomics data enables mechanistic microbiome research.</title>
        <authorList>
            <person name="Poyet M."/>
            <person name="Groussin M."/>
            <person name="Gibbons S.M."/>
            <person name="Avila-Pacheco J."/>
            <person name="Jiang X."/>
            <person name="Kearney S.M."/>
            <person name="Perrotta A.R."/>
            <person name="Berdy B."/>
            <person name="Zhao S."/>
            <person name="Lieberman T.D."/>
            <person name="Swanson P.K."/>
            <person name="Smith M."/>
            <person name="Roesemann S."/>
            <person name="Alexander J.E."/>
            <person name="Rich S.A."/>
            <person name="Livny J."/>
            <person name="Vlamakis H."/>
            <person name="Clish C."/>
            <person name="Bullock K."/>
            <person name="Deik A."/>
            <person name="Scott J."/>
            <person name="Pierce K.A."/>
            <person name="Xavier R.J."/>
            <person name="Alm E.J."/>
        </authorList>
    </citation>
    <scope>NUCLEOTIDE SEQUENCE [LARGE SCALE GENOMIC DNA]</scope>
    <source>
        <strain evidence="1 2">BIOML-A7</strain>
    </source>
</reference>
<dbReference type="EMBL" id="WDCG01000041">
    <property type="protein sequence ID" value="KAB6417625.1"/>
    <property type="molecule type" value="Genomic_DNA"/>
</dbReference>
<dbReference type="AlphaFoldDB" id="A0A414GLM7"/>
<sequence length="93" mass="10363">MRTLADVKRKMELGSNWHCVRLSGGNEDMGVREVGKVQGNAVAFLSGGKLSWLWWPKAKDVQVQGNSFTIFRNGKPALRYTLVEQAPQTVSTK</sequence>
<evidence type="ECO:0000313" key="2">
    <source>
        <dbReference type="Proteomes" id="UP000471447"/>
    </source>
</evidence>
<gene>
    <name evidence="1" type="ORF">GAZ26_24075</name>
</gene>
<protein>
    <submittedName>
        <fullName evidence="1">Uncharacterized protein</fullName>
    </submittedName>
</protein>
<comment type="caution">
    <text evidence="1">The sequence shown here is derived from an EMBL/GenBank/DDBJ whole genome shotgun (WGS) entry which is preliminary data.</text>
</comment>
<dbReference type="RefSeq" id="WP_032534365.1">
    <property type="nucleotide sequence ID" value="NZ_JBDORM010000056.1"/>
</dbReference>
<evidence type="ECO:0000313" key="1">
    <source>
        <dbReference type="EMBL" id="KAB6417625.1"/>
    </source>
</evidence>
<accession>A0A414GLM7</accession>
<name>A0A414GLM7_9BACE</name>
<organism evidence="1 2">
    <name type="scientific">Bacteroides xylanisolvens</name>
    <dbReference type="NCBI Taxonomy" id="371601"/>
    <lineage>
        <taxon>Bacteria</taxon>
        <taxon>Pseudomonadati</taxon>
        <taxon>Bacteroidota</taxon>
        <taxon>Bacteroidia</taxon>
        <taxon>Bacteroidales</taxon>
        <taxon>Bacteroidaceae</taxon>
        <taxon>Bacteroides</taxon>
    </lineage>
</organism>